<proteinExistence type="inferred from homology"/>
<dbReference type="RefSeq" id="WP_011143838.1">
    <property type="nucleotide sequence ID" value="NC_005125.1"/>
</dbReference>
<dbReference type="STRING" id="251221.gene:10761367"/>
<dbReference type="EMBL" id="BA000045">
    <property type="protein sequence ID" value="BAC91791.1"/>
    <property type="molecule type" value="Genomic_DNA"/>
</dbReference>
<dbReference type="Gene3D" id="3.10.180.50">
    <property type="match status" value="1"/>
</dbReference>
<dbReference type="PANTHER" id="PTHR31136">
    <property type="entry name" value="DUF1338 DOMAIN-CONTAINING PROTEIN"/>
    <property type="match status" value="1"/>
</dbReference>
<protein>
    <recommendedName>
        <fullName evidence="6">2-oxoadipate dioxygenase/decarboxylase</fullName>
        <ecNumber evidence="6">1.13.11.93</ecNumber>
    </recommendedName>
    <alternativeName>
        <fullName evidence="7">2-hydroxyglutarate synthase</fullName>
    </alternativeName>
</protein>
<dbReference type="PATRIC" id="fig|251221.4.peg.3885"/>
<dbReference type="CDD" id="cd16350">
    <property type="entry name" value="VOC_like"/>
    <property type="match status" value="1"/>
</dbReference>
<dbReference type="InterPro" id="IPR009770">
    <property type="entry name" value="HGLS"/>
</dbReference>
<evidence type="ECO:0000256" key="4">
    <source>
        <dbReference type="ARBA" id="ARBA00023004"/>
    </source>
</evidence>
<dbReference type="Pfam" id="PF07063">
    <property type="entry name" value="HGLS"/>
    <property type="match status" value="1"/>
</dbReference>
<dbReference type="InParanoid" id="Q7NEM9"/>
<reference evidence="8 9" key="1">
    <citation type="journal article" date="2003" name="DNA Res.">
        <title>Complete genome structure of Gloeobacter violaceus PCC 7421, a cyanobacterium that lacks thylakoids.</title>
        <authorList>
            <person name="Nakamura Y."/>
            <person name="Kaneko T."/>
            <person name="Sato S."/>
            <person name="Mimuro M."/>
            <person name="Miyashita H."/>
            <person name="Tsuchiya T."/>
            <person name="Sasamoto S."/>
            <person name="Watanabe A."/>
            <person name="Kawashima K."/>
            <person name="Kishida Y."/>
            <person name="Kiyokawa C."/>
            <person name="Kohara M."/>
            <person name="Matsumoto M."/>
            <person name="Matsuno A."/>
            <person name="Nakazaki N."/>
            <person name="Shimpo S."/>
            <person name="Takeuchi C."/>
            <person name="Yamada M."/>
            <person name="Tabata S."/>
        </authorList>
    </citation>
    <scope>NUCLEOTIDE SEQUENCE [LARGE SCALE GENOMIC DNA]</scope>
    <source>
        <strain evidence="9">ATCC 29082 / PCC 7421</strain>
    </source>
</reference>
<evidence type="ECO:0000313" key="8">
    <source>
        <dbReference type="EMBL" id="BAC91791.1"/>
    </source>
</evidence>
<evidence type="ECO:0000256" key="6">
    <source>
        <dbReference type="ARBA" id="ARBA00035023"/>
    </source>
</evidence>
<dbReference type="KEGG" id="gvi:glr3850"/>
<dbReference type="EC" id="1.13.11.93" evidence="6"/>
<keyword evidence="9" id="KW-1185">Reference proteome</keyword>
<keyword evidence="2" id="KW-0223">Dioxygenase</keyword>
<organism evidence="8 9">
    <name type="scientific">Gloeobacter violaceus (strain ATCC 29082 / PCC 7421)</name>
    <dbReference type="NCBI Taxonomy" id="251221"/>
    <lineage>
        <taxon>Bacteria</taxon>
        <taxon>Bacillati</taxon>
        <taxon>Cyanobacteriota</taxon>
        <taxon>Cyanophyceae</taxon>
        <taxon>Gloeobacterales</taxon>
        <taxon>Gloeobacteraceae</taxon>
        <taxon>Gloeobacter</taxon>
    </lineage>
</organism>
<keyword evidence="3" id="KW-0560">Oxidoreductase</keyword>
<evidence type="ECO:0000256" key="1">
    <source>
        <dbReference type="ARBA" id="ARBA00001954"/>
    </source>
</evidence>
<keyword evidence="4" id="KW-0408">Iron</keyword>
<dbReference type="PhylomeDB" id="Q7NEM9"/>
<dbReference type="PANTHER" id="PTHR31136:SF5">
    <property type="entry name" value="2-OXOADIPATE DIOXYGENASE_DECARBOXYLASE, CHLOROPLASTIC"/>
    <property type="match status" value="1"/>
</dbReference>
<comment type="similarity">
    <text evidence="5">Belongs to the 2-oxoadipate dioxygenase/decarboxylase family.</text>
</comment>
<dbReference type="HOGENOM" id="CLU_053061_1_1_3"/>
<name>Q7NEM9_GLOVI</name>
<dbReference type="GO" id="GO:0051213">
    <property type="term" value="F:dioxygenase activity"/>
    <property type="evidence" value="ECO:0007669"/>
    <property type="project" value="UniProtKB-KW"/>
</dbReference>
<dbReference type="EnsemblBacteria" id="BAC91791">
    <property type="protein sequence ID" value="BAC91791"/>
    <property type="gene ID" value="BAC91791"/>
</dbReference>
<evidence type="ECO:0000256" key="3">
    <source>
        <dbReference type="ARBA" id="ARBA00023002"/>
    </source>
</evidence>
<dbReference type="AlphaFoldDB" id="Q7NEM9"/>
<evidence type="ECO:0000256" key="7">
    <source>
        <dbReference type="ARBA" id="ARBA00035045"/>
    </source>
</evidence>
<evidence type="ECO:0000313" key="9">
    <source>
        <dbReference type="Proteomes" id="UP000000557"/>
    </source>
</evidence>
<dbReference type="OrthoDB" id="506370at2"/>
<gene>
    <name evidence="8" type="ordered locus">glr3850</name>
</gene>
<dbReference type="SMART" id="SM01150">
    <property type="entry name" value="DUF1338"/>
    <property type="match status" value="1"/>
</dbReference>
<dbReference type="Proteomes" id="UP000000557">
    <property type="component" value="Chromosome"/>
</dbReference>
<evidence type="ECO:0000256" key="2">
    <source>
        <dbReference type="ARBA" id="ARBA00022964"/>
    </source>
</evidence>
<evidence type="ECO:0000256" key="5">
    <source>
        <dbReference type="ARBA" id="ARBA00035013"/>
    </source>
</evidence>
<accession>Q7NEM9</accession>
<reference evidence="8 9" key="2">
    <citation type="journal article" date="2003" name="DNA Res.">
        <title>Complete genome structure of Gloeobacter violaceus PCC 7421, a cyanobacterium that lacks thylakoids (supplement).</title>
        <authorList>
            <person name="Nakamura Y."/>
            <person name="Kaneko T."/>
            <person name="Sato S."/>
            <person name="Mimuro M."/>
            <person name="Miyashita H."/>
            <person name="Tsuchiya T."/>
            <person name="Sasamoto S."/>
            <person name="Watanabe A."/>
            <person name="Kawashima K."/>
            <person name="Kishida Y."/>
            <person name="Kiyokawa C."/>
            <person name="Kohara M."/>
            <person name="Matsumoto M."/>
            <person name="Matsuno A."/>
            <person name="Nakazaki N."/>
            <person name="Shimpo S."/>
            <person name="Takeuchi C."/>
            <person name="Yamada M."/>
            <person name="Tabata S."/>
        </authorList>
    </citation>
    <scope>NUCLEOTIDE SEQUENCE [LARGE SCALE GENOMIC DNA]</scope>
    <source>
        <strain evidence="9">ATCC 29082 / PCC 7421</strain>
    </source>
</reference>
<dbReference type="eggNOG" id="COG5383">
    <property type="taxonomic scope" value="Bacteria"/>
</dbReference>
<sequence length="286" mass="31731">MNALAAQQLWAKLWAKYQARVAYARTYQRMIEQAGGTLANDHIAFRSLRLILDGQDFGLGYLERFLLPLGYEAAGEYVFPTQSLYARHYRHPEQDALDLPKLFVSELVVDDLPQPAAGIIRASVAGAKLVERADTPEALEAVFDRPWQPPLRSAVEAVNAASQYGAWVLLHGYAVNHFTGYINRQNTAAYPDIESTARGLAALGVPMKSEIEGSWGSGLRQTATKAVSEPATVREDATGKPVQIPWTYAYYEIAERGPIEVAPGRMERFEGFLGPQAKNLFEMTRK</sequence>
<comment type="cofactor">
    <cofactor evidence="1">
        <name>Fe(2+)</name>
        <dbReference type="ChEBI" id="CHEBI:29033"/>
    </cofactor>
</comment>